<keyword evidence="2" id="KW-1185">Reference proteome</keyword>
<evidence type="ECO:0000313" key="1">
    <source>
        <dbReference type="EMBL" id="ARM77045.1"/>
    </source>
</evidence>
<gene>
    <name evidence="1" type="ORF">B6F84_03615</name>
</gene>
<dbReference type="AlphaFoldDB" id="A0A1W6K3I9"/>
<sequence>MIKMETKKFYAILVFAIVLSELTGIFISESFLQTHNSTAVETNNSTLNSHQTSDPQVIYLSDPPASLGNSQDYLINPVFPAHTIASQYAYVTYGNGRVFIGGLYSSGNGYLSGAKGAAVISSMLAYQPLTSYDYYLYITAPSPINVGGAVKTDSATVMFLSSMTGQQSSLNKSMYFLGDVGLEGYMYSTGVVYQRIVQLYQGGVYYLVVPQMMALAEGNNYQMAQNFAIQHHEVLLTVNSIPQMYELITGQYLAEPQGYIDFPVNFSVGYQYLSEIYANLSAQINNQTIKNEAQQYWSEAEGIAKEGDFYSFYFPNNPAILAIQLLYEHDMSYNITSEVDKAILEASSYNNLWKIETASEAAYLSAGNISDKIDANAWAALSLSINVGPSITPLGFYEGLYNSYIIDMYAAEYYDSVTGYTYGNVTLLTNVYNNPNLLYDYGFFANYYSQLALNFSNYYLKQLNSTALQEVKDSLYQYMVNEDNVLENAAAYYDGPSIVGYIMMQYGNIENNIGLLYQAMPYIRMTMNMEQLTWYNAD</sequence>
<reference evidence="1 2" key="1">
    <citation type="submission" date="2017-03" db="EMBL/GenBank/DDBJ databases">
        <title>Sulfur activation and transportation mechanism of thermophilic Archaea Acidianus manzaensis YN-25.</title>
        <authorList>
            <person name="Ma Y."/>
            <person name="Yang Y."/>
            <person name="Xia J."/>
        </authorList>
    </citation>
    <scope>NUCLEOTIDE SEQUENCE [LARGE SCALE GENOMIC DNA]</scope>
    <source>
        <strain evidence="1 2">YN-25</strain>
    </source>
</reference>
<dbReference type="GO" id="GO:0008233">
    <property type="term" value="F:peptidase activity"/>
    <property type="evidence" value="ECO:0007669"/>
    <property type="project" value="UniProtKB-KW"/>
</dbReference>
<name>A0A1W6K3I9_9CREN</name>
<evidence type="ECO:0000313" key="2">
    <source>
        <dbReference type="Proteomes" id="UP000193404"/>
    </source>
</evidence>
<dbReference type="EMBL" id="CP020477">
    <property type="protein sequence ID" value="ARM77045.1"/>
    <property type="molecule type" value="Genomic_DNA"/>
</dbReference>
<protein>
    <submittedName>
        <fullName evidence="1">Serine protease</fullName>
    </submittedName>
</protein>
<organism evidence="1 2">
    <name type="scientific">Acidianus manzaensis</name>
    <dbReference type="NCBI Taxonomy" id="282676"/>
    <lineage>
        <taxon>Archaea</taxon>
        <taxon>Thermoproteota</taxon>
        <taxon>Thermoprotei</taxon>
        <taxon>Sulfolobales</taxon>
        <taxon>Sulfolobaceae</taxon>
        <taxon>Acidianus</taxon>
    </lineage>
</organism>
<dbReference type="GO" id="GO:0006508">
    <property type="term" value="P:proteolysis"/>
    <property type="evidence" value="ECO:0007669"/>
    <property type="project" value="UniProtKB-KW"/>
</dbReference>
<keyword evidence="1" id="KW-0378">Hydrolase</keyword>
<accession>A0A1W6K3I9</accession>
<keyword evidence="1" id="KW-0645">Protease</keyword>
<dbReference type="Proteomes" id="UP000193404">
    <property type="component" value="Chromosome"/>
</dbReference>
<proteinExistence type="predicted"/>
<dbReference type="KEGG" id="aman:B6F84_03615"/>